<dbReference type="Proteomes" id="UP000001231">
    <property type="component" value="Chromosome"/>
</dbReference>
<dbReference type="OrthoDB" id="1202205at2"/>
<dbReference type="KEGG" id="kko:Kkor_2607"/>
<dbReference type="AlphaFoldDB" id="C7R9Z6"/>
<protein>
    <submittedName>
        <fullName evidence="1">Uncharacterized protein</fullName>
    </submittedName>
</protein>
<evidence type="ECO:0000313" key="1">
    <source>
        <dbReference type="EMBL" id="ACV28015.1"/>
    </source>
</evidence>
<reference evidence="1 2" key="1">
    <citation type="journal article" date="2009" name="Stand. Genomic Sci.">
        <title>Complete genome sequence of Kangiella koreensis type strain (SW-125).</title>
        <authorList>
            <person name="Han C."/>
            <person name="Sikorski J."/>
            <person name="Lapidus A."/>
            <person name="Nolan M."/>
            <person name="Glavina Del Rio T."/>
            <person name="Tice H."/>
            <person name="Cheng J.F."/>
            <person name="Lucas S."/>
            <person name="Chen F."/>
            <person name="Copeland A."/>
            <person name="Ivanova N."/>
            <person name="Mavromatis K."/>
            <person name="Ovchinnikova G."/>
            <person name="Pati A."/>
            <person name="Bruce D."/>
            <person name="Goodwin L."/>
            <person name="Pitluck S."/>
            <person name="Chen A."/>
            <person name="Palaniappan K."/>
            <person name="Land M."/>
            <person name="Hauser L."/>
            <person name="Chang Y.J."/>
            <person name="Jeffries C.D."/>
            <person name="Chain P."/>
            <person name="Saunders E."/>
            <person name="Brettin T."/>
            <person name="Goker M."/>
            <person name="Tindall B.J."/>
            <person name="Bristow J."/>
            <person name="Eisen J.A."/>
            <person name="Markowitz V."/>
            <person name="Hugenholtz P."/>
            <person name="Kyrpides N.C."/>
            <person name="Klenk H.P."/>
            <person name="Detter J.C."/>
        </authorList>
    </citation>
    <scope>NUCLEOTIDE SEQUENCE [LARGE SCALE GENOMIC DNA]</scope>
    <source>
        <strain evidence="2">DSM 16069 / KCTC 12182 / SW-125</strain>
    </source>
</reference>
<dbReference type="EMBL" id="CP001707">
    <property type="protein sequence ID" value="ACV28015.1"/>
    <property type="molecule type" value="Genomic_DNA"/>
</dbReference>
<dbReference type="RefSeq" id="WP_015781620.1">
    <property type="nucleotide sequence ID" value="NC_013166.1"/>
</dbReference>
<dbReference type="InParanoid" id="C7R9Z6"/>
<dbReference type="HOGENOM" id="CLU_2046504_0_0_6"/>
<name>C7R9Z6_KANKD</name>
<organism evidence="1 2">
    <name type="scientific">Kangiella koreensis (strain DSM 16069 / JCM 12317 / KCTC 12182 / SW-125)</name>
    <dbReference type="NCBI Taxonomy" id="523791"/>
    <lineage>
        <taxon>Bacteria</taxon>
        <taxon>Pseudomonadati</taxon>
        <taxon>Pseudomonadota</taxon>
        <taxon>Gammaproteobacteria</taxon>
        <taxon>Kangiellales</taxon>
        <taxon>Kangiellaceae</taxon>
        <taxon>Kangiella</taxon>
    </lineage>
</organism>
<gene>
    <name evidence="1" type="ordered locus">Kkor_2607</name>
</gene>
<accession>C7R9Z6</accession>
<evidence type="ECO:0000313" key="2">
    <source>
        <dbReference type="Proteomes" id="UP000001231"/>
    </source>
</evidence>
<dbReference type="STRING" id="523791.Kkor_2607"/>
<sequence length="120" mass="13357">MYDVTVKNDYGYPIALDYPVANNQAQLAGLGDKIISKSRGNHILSVPGIEPINFIDITDTQPSEYTFGNTFCLQPQWVNLVRCCDLDAHFRYEGQGEVIVDYDPHGCSHLSFTKGGMVIN</sequence>
<keyword evidence="2" id="KW-1185">Reference proteome</keyword>
<proteinExistence type="predicted"/>